<evidence type="ECO:0000313" key="5">
    <source>
        <dbReference type="Proteomes" id="UP000247702"/>
    </source>
</evidence>
<dbReference type="EMBL" id="BEXD01000968">
    <property type="protein sequence ID" value="GBB91407.1"/>
    <property type="molecule type" value="Genomic_DNA"/>
</dbReference>
<evidence type="ECO:0000259" key="2">
    <source>
        <dbReference type="Pfam" id="PF13649"/>
    </source>
</evidence>
<dbReference type="InterPro" id="IPR029063">
    <property type="entry name" value="SAM-dependent_MTases_sf"/>
</dbReference>
<proteinExistence type="predicted"/>
<dbReference type="Gene3D" id="3.40.50.150">
    <property type="entry name" value="Vaccinia Virus protein VP39"/>
    <property type="match status" value="1"/>
</dbReference>
<dbReference type="Proteomes" id="UP000615446">
    <property type="component" value="Unassembled WGS sequence"/>
</dbReference>
<accession>A0A2Z6QMT7</accession>
<comment type="caution">
    <text evidence="3">The sequence shown here is derived from an EMBL/GenBank/DDBJ whole genome shotgun (WGS) entry which is preliminary data.</text>
</comment>
<feature type="region of interest" description="Disordered" evidence="1">
    <location>
        <begin position="11"/>
        <end position="32"/>
    </location>
</feature>
<name>A0A2Z6QMT7_9GLOM</name>
<dbReference type="Pfam" id="PF13649">
    <property type="entry name" value="Methyltransf_25"/>
    <property type="match status" value="1"/>
</dbReference>
<dbReference type="EMBL" id="BLAL01000074">
    <property type="protein sequence ID" value="GES83803.1"/>
    <property type="molecule type" value="Genomic_DNA"/>
</dbReference>
<reference evidence="3 5" key="1">
    <citation type="submission" date="2017-11" db="EMBL/GenBank/DDBJ databases">
        <title>The genome of Rhizophagus clarus HR1 reveals common genetic basis of auxotrophy among arbuscular mycorrhizal fungi.</title>
        <authorList>
            <person name="Kobayashi Y."/>
        </authorList>
    </citation>
    <scope>NUCLEOTIDE SEQUENCE [LARGE SCALE GENOMIC DNA]</scope>
    <source>
        <strain evidence="3 5">HR1</strain>
    </source>
</reference>
<sequence length="302" mass="34399">MGNVISNLKFSKKRTQKSKKPQQTKQLEQPEESRELEYYLSNYSTSDIDRQHLNHFFKKHIFQNNFSAPIEERLIQGGCKVLDAGCGPGTWLLDLATKYRNSSFFGVDIKPIYPSHIKPNNLEFSEADVLGNLPFPNNEFDFVHLEGMALIIKADEWPHVISELVRVTKSGGYIEIVEYISPDKNGPMMSELYNIQTEIGTKRGMDLALTPHLDEVILLQPHITEVGKDKRTFVIGPNGGSTGSTILDIILTFITSNMAIENISKFQGITKEEYMKKLDKLNEELTNTRPELSICRFWAKKN</sequence>
<feature type="domain" description="Methyltransferase" evidence="2">
    <location>
        <begin position="81"/>
        <end position="172"/>
    </location>
</feature>
<keyword evidence="4" id="KW-0489">Methyltransferase</keyword>
<evidence type="ECO:0000313" key="3">
    <source>
        <dbReference type="EMBL" id="GBB91407.1"/>
    </source>
</evidence>
<dbReference type="OrthoDB" id="2013972at2759"/>
<dbReference type="Proteomes" id="UP000247702">
    <property type="component" value="Unassembled WGS sequence"/>
</dbReference>
<dbReference type="PANTHER" id="PTHR43591">
    <property type="entry name" value="METHYLTRANSFERASE"/>
    <property type="match status" value="1"/>
</dbReference>
<gene>
    <name evidence="4" type="ORF">RCL2_001095500</name>
    <name evidence="3" type="ORF">RclHR1_01870002</name>
</gene>
<dbReference type="GO" id="GO:0032259">
    <property type="term" value="P:methylation"/>
    <property type="evidence" value="ECO:0007669"/>
    <property type="project" value="UniProtKB-KW"/>
</dbReference>
<dbReference type="InterPro" id="IPR041698">
    <property type="entry name" value="Methyltransf_25"/>
</dbReference>
<evidence type="ECO:0000313" key="4">
    <source>
        <dbReference type="EMBL" id="GES83803.1"/>
    </source>
</evidence>
<dbReference type="CDD" id="cd02440">
    <property type="entry name" value="AdoMet_MTases"/>
    <property type="match status" value="1"/>
</dbReference>
<feature type="compositionally biased region" description="Basic residues" evidence="1">
    <location>
        <begin position="11"/>
        <end position="22"/>
    </location>
</feature>
<dbReference type="SUPFAM" id="SSF53335">
    <property type="entry name" value="S-adenosyl-L-methionine-dependent methyltransferases"/>
    <property type="match status" value="1"/>
</dbReference>
<reference evidence="4" key="2">
    <citation type="submission" date="2019-10" db="EMBL/GenBank/DDBJ databases">
        <title>Conservation and host-specific expression of non-tandemly repeated heterogenous ribosome RNA gene in arbuscular mycorrhizal fungi.</title>
        <authorList>
            <person name="Maeda T."/>
            <person name="Kobayashi Y."/>
            <person name="Nakagawa T."/>
            <person name="Ezawa T."/>
            <person name="Yamaguchi K."/>
            <person name="Bino T."/>
            <person name="Nishimoto Y."/>
            <person name="Shigenobu S."/>
            <person name="Kawaguchi M."/>
        </authorList>
    </citation>
    <scope>NUCLEOTIDE SEQUENCE</scope>
    <source>
        <strain evidence="4">HR1</strain>
    </source>
</reference>
<protein>
    <submittedName>
        <fullName evidence="4">S-adenosyl-L-methionine-dependent methyltransferase</fullName>
    </submittedName>
</protein>
<organism evidence="3 5">
    <name type="scientific">Rhizophagus clarus</name>
    <dbReference type="NCBI Taxonomy" id="94130"/>
    <lineage>
        <taxon>Eukaryota</taxon>
        <taxon>Fungi</taxon>
        <taxon>Fungi incertae sedis</taxon>
        <taxon>Mucoromycota</taxon>
        <taxon>Glomeromycotina</taxon>
        <taxon>Glomeromycetes</taxon>
        <taxon>Glomerales</taxon>
        <taxon>Glomeraceae</taxon>
        <taxon>Rhizophagus</taxon>
    </lineage>
</organism>
<keyword evidence="4" id="KW-0808">Transferase</keyword>
<dbReference type="PANTHER" id="PTHR43591:SF24">
    <property type="entry name" value="2-METHOXY-6-POLYPRENYL-1,4-BENZOQUINOL METHYLASE, MITOCHONDRIAL"/>
    <property type="match status" value="1"/>
</dbReference>
<evidence type="ECO:0000256" key="1">
    <source>
        <dbReference type="SAM" id="MobiDB-lite"/>
    </source>
</evidence>
<dbReference type="GO" id="GO:0008168">
    <property type="term" value="F:methyltransferase activity"/>
    <property type="evidence" value="ECO:0007669"/>
    <property type="project" value="UniProtKB-KW"/>
</dbReference>
<dbReference type="STRING" id="94130.A0A2Z6QMT7"/>
<keyword evidence="5" id="KW-1185">Reference proteome</keyword>
<dbReference type="AlphaFoldDB" id="A0A2Z6QMT7"/>